<proteinExistence type="predicted"/>
<sequence length="174" mass="19462">MTSWGWSEHGELETALSERADTDTTTDTTTIHPPSPQNHSAPHPMLIPVSCPMPISISISIPVPIPVPISIPILIPIPIPISIPARITTPRAVIEIYDKRNRTLVRMHGPCTLPIRRRETGFCFAPQRRIAFCTRRPDPFQDRSVCSKGTATQLHVDRCLERNSSHVMLVLLHD</sequence>
<dbReference type="GeneID" id="54481795"/>
<feature type="region of interest" description="Disordered" evidence="1">
    <location>
        <begin position="16"/>
        <end position="43"/>
    </location>
</feature>
<keyword evidence="3" id="KW-1185">Reference proteome</keyword>
<protein>
    <submittedName>
        <fullName evidence="2">Uncharacterized protein</fullName>
    </submittedName>
</protein>
<accession>A0A6A6WD57</accession>
<name>A0A6A6WD57_9PEZI</name>
<evidence type="ECO:0000256" key="1">
    <source>
        <dbReference type="SAM" id="MobiDB-lite"/>
    </source>
</evidence>
<dbReference type="EMBL" id="ML996569">
    <property type="protein sequence ID" value="KAF2759994.1"/>
    <property type="molecule type" value="Genomic_DNA"/>
</dbReference>
<dbReference type="Proteomes" id="UP000799437">
    <property type="component" value="Unassembled WGS sequence"/>
</dbReference>
<dbReference type="AlphaFoldDB" id="A0A6A6WD57"/>
<organism evidence="2 3">
    <name type="scientific">Pseudovirgaria hyperparasitica</name>
    <dbReference type="NCBI Taxonomy" id="470096"/>
    <lineage>
        <taxon>Eukaryota</taxon>
        <taxon>Fungi</taxon>
        <taxon>Dikarya</taxon>
        <taxon>Ascomycota</taxon>
        <taxon>Pezizomycotina</taxon>
        <taxon>Dothideomycetes</taxon>
        <taxon>Dothideomycetes incertae sedis</taxon>
        <taxon>Acrospermales</taxon>
        <taxon>Acrospermaceae</taxon>
        <taxon>Pseudovirgaria</taxon>
    </lineage>
</organism>
<evidence type="ECO:0000313" key="3">
    <source>
        <dbReference type="Proteomes" id="UP000799437"/>
    </source>
</evidence>
<gene>
    <name evidence="2" type="ORF">EJ05DRAFT_318192</name>
</gene>
<dbReference type="RefSeq" id="XP_033602445.1">
    <property type="nucleotide sequence ID" value="XM_033740741.1"/>
</dbReference>
<evidence type="ECO:0000313" key="2">
    <source>
        <dbReference type="EMBL" id="KAF2759994.1"/>
    </source>
</evidence>
<reference evidence="2" key="1">
    <citation type="journal article" date="2020" name="Stud. Mycol.">
        <title>101 Dothideomycetes genomes: a test case for predicting lifestyles and emergence of pathogens.</title>
        <authorList>
            <person name="Haridas S."/>
            <person name="Albert R."/>
            <person name="Binder M."/>
            <person name="Bloem J."/>
            <person name="Labutti K."/>
            <person name="Salamov A."/>
            <person name="Andreopoulos B."/>
            <person name="Baker S."/>
            <person name="Barry K."/>
            <person name="Bills G."/>
            <person name="Bluhm B."/>
            <person name="Cannon C."/>
            <person name="Castanera R."/>
            <person name="Culley D."/>
            <person name="Daum C."/>
            <person name="Ezra D."/>
            <person name="Gonzalez J."/>
            <person name="Henrissat B."/>
            <person name="Kuo A."/>
            <person name="Liang C."/>
            <person name="Lipzen A."/>
            <person name="Lutzoni F."/>
            <person name="Magnuson J."/>
            <person name="Mondo S."/>
            <person name="Nolan M."/>
            <person name="Ohm R."/>
            <person name="Pangilinan J."/>
            <person name="Park H.-J."/>
            <person name="Ramirez L."/>
            <person name="Alfaro M."/>
            <person name="Sun H."/>
            <person name="Tritt A."/>
            <person name="Yoshinaga Y."/>
            <person name="Zwiers L.-H."/>
            <person name="Turgeon B."/>
            <person name="Goodwin S."/>
            <person name="Spatafora J."/>
            <person name="Crous P."/>
            <person name="Grigoriev I."/>
        </authorList>
    </citation>
    <scope>NUCLEOTIDE SEQUENCE</scope>
    <source>
        <strain evidence="2">CBS 121739</strain>
    </source>
</reference>